<keyword evidence="11" id="KW-1185">Reference proteome</keyword>
<dbReference type="Gene3D" id="3.40.50.150">
    <property type="entry name" value="Vaccinia Virus protein VP39"/>
    <property type="match status" value="1"/>
</dbReference>
<feature type="binding site" evidence="7">
    <location>
        <position position="55"/>
    </location>
    <ligand>
        <name>S-adenosyl-L-methionine</name>
        <dbReference type="ChEBI" id="CHEBI:59789"/>
    </ligand>
</feature>
<keyword evidence="2 7" id="KW-0489">Methyltransferase</keyword>
<gene>
    <name evidence="10" type="ORF">PBS001_LOCUS6235</name>
</gene>
<comment type="catalytic activity">
    <reaction evidence="6 7">
        <text>cytidine(32)/guanosine(34) in tRNA + 2 S-adenosyl-L-methionine = 2'-O-methylcytidine(32)/2'-O-methylguanosine(34) in tRNA + 2 S-adenosyl-L-homocysteine + 2 H(+)</text>
        <dbReference type="Rhea" id="RHEA:42396"/>
        <dbReference type="Rhea" id="RHEA-COMP:10246"/>
        <dbReference type="Rhea" id="RHEA-COMP:10247"/>
        <dbReference type="ChEBI" id="CHEBI:15378"/>
        <dbReference type="ChEBI" id="CHEBI:57856"/>
        <dbReference type="ChEBI" id="CHEBI:59789"/>
        <dbReference type="ChEBI" id="CHEBI:74269"/>
        <dbReference type="ChEBI" id="CHEBI:74445"/>
        <dbReference type="ChEBI" id="CHEBI:74495"/>
        <dbReference type="ChEBI" id="CHEBI:82748"/>
        <dbReference type="EC" id="2.1.1.205"/>
    </reaction>
</comment>
<dbReference type="Proteomes" id="UP001158986">
    <property type="component" value="Unassembled WGS sequence"/>
</dbReference>
<keyword evidence="4 7" id="KW-0949">S-adenosyl-L-methionine</keyword>
<dbReference type="EC" id="2.1.1.205" evidence="7"/>
<reference evidence="10 11" key="1">
    <citation type="submission" date="2021-11" db="EMBL/GenBank/DDBJ databases">
        <authorList>
            <person name="Islam A."/>
            <person name="Islam S."/>
            <person name="Flora M.S."/>
            <person name="Rahman M."/>
            <person name="Ziaur R.M."/>
            <person name="Epstein J.H."/>
            <person name="Hassan M."/>
            <person name="Klassen M."/>
            <person name="Woodard K."/>
            <person name="Webb A."/>
            <person name="Webby R.J."/>
            <person name="El Zowalaty M.E."/>
        </authorList>
    </citation>
    <scope>NUCLEOTIDE SEQUENCE [LARGE SCALE GENOMIC DNA]</scope>
    <source>
        <strain evidence="10">Pbs1</strain>
    </source>
</reference>
<sequence length="305" mass="34341">MGKTSKDKRDIYYRKAKQQGYRARSAFKLLQLDDKFQLLRGASRIVDLCAAPGGWSQVIAERVLDESQIVAVDLMEMAHLDGVVQLQGDITHRDTADKIVAQFYGQKAQVVVSDGAPDVLGLHDLDEYLQAQLVLAGLNISLQILENGGTFVAKLFRGKEVSLLYAQLRRFFSQVTCAKPKSSRNSSFESFVICQNFNLPKDFVPDMERNLLDLRYSEDVQNEDNDHWHRSEVLVERGVYADAVFVGAGDVFGYDADQSYPLDEVTGNTTTRAKYAHQEPLQKPINPPYANALKRQQNNQPSKSY</sequence>
<evidence type="ECO:0000256" key="7">
    <source>
        <dbReference type="HAMAP-Rule" id="MF_03162"/>
    </source>
</evidence>
<keyword evidence="5 7" id="KW-0819">tRNA processing</keyword>
<evidence type="ECO:0000313" key="10">
    <source>
        <dbReference type="EMBL" id="CAH0519716.1"/>
    </source>
</evidence>
<dbReference type="InterPro" id="IPR028590">
    <property type="entry name" value="RNA_methyltr_E_TRM7"/>
</dbReference>
<evidence type="ECO:0000256" key="1">
    <source>
        <dbReference type="ARBA" id="ARBA00022490"/>
    </source>
</evidence>
<accession>A0ABN8D6H4</accession>
<feature type="binding site" evidence="7">
    <location>
        <position position="73"/>
    </location>
    <ligand>
        <name>S-adenosyl-L-methionine</name>
        <dbReference type="ChEBI" id="CHEBI:59789"/>
    </ligand>
</feature>
<keyword evidence="3 7" id="KW-0808">Transferase</keyword>
<organism evidence="10 11">
    <name type="scientific">Peronospora belbahrii</name>
    <dbReference type="NCBI Taxonomy" id="622444"/>
    <lineage>
        <taxon>Eukaryota</taxon>
        <taxon>Sar</taxon>
        <taxon>Stramenopiles</taxon>
        <taxon>Oomycota</taxon>
        <taxon>Peronosporomycetes</taxon>
        <taxon>Peronosporales</taxon>
        <taxon>Peronosporaceae</taxon>
        <taxon>Peronospora</taxon>
    </lineage>
</organism>
<dbReference type="PANTHER" id="PTHR10920:SF12">
    <property type="entry name" value="TRNA (CYTIDINE(32)_GUANOSINE(34)-2'-O)-METHYLTRANSFERASE-RELATED"/>
    <property type="match status" value="1"/>
</dbReference>
<protein>
    <recommendedName>
        <fullName evidence="7">Putative tRNA (cytidine(32)/guanosine(34)-2'-O)-methyltransferase</fullName>
        <ecNumber evidence="7">2.1.1.205</ecNumber>
    </recommendedName>
    <alternativeName>
        <fullName evidence="7">2'-O-ribose RNA methyltransferase TRM7 homolog</fullName>
    </alternativeName>
</protein>
<feature type="binding site" evidence="7">
    <location>
        <position position="89"/>
    </location>
    <ligand>
        <name>S-adenosyl-L-methionine</name>
        <dbReference type="ChEBI" id="CHEBI:59789"/>
    </ligand>
</feature>
<evidence type="ECO:0000256" key="3">
    <source>
        <dbReference type="ARBA" id="ARBA00022679"/>
    </source>
</evidence>
<name>A0ABN8D6H4_9STRA</name>
<dbReference type="PANTHER" id="PTHR10920">
    <property type="entry name" value="RIBOSOMAL RNA METHYLTRANSFERASE"/>
    <property type="match status" value="1"/>
</dbReference>
<feature type="active site" description="Proton acceptor" evidence="7">
    <location>
        <position position="154"/>
    </location>
</feature>
<comment type="function">
    <text evidence="7">Methylates the 2'-O-ribose of nucleotides at positions 32 and 34 of the tRNA anticodon loop of substrate tRNAs.</text>
</comment>
<dbReference type="HAMAP" id="MF_01547">
    <property type="entry name" value="RNA_methyltr_E"/>
    <property type="match status" value="1"/>
</dbReference>
<evidence type="ECO:0000256" key="5">
    <source>
        <dbReference type="ARBA" id="ARBA00022694"/>
    </source>
</evidence>
<feature type="compositionally biased region" description="Polar residues" evidence="8">
    <location>
        <begin position="294"/>
        <end position="305"/>
    </location>
</feature>
<dbReference type="InterPro" id="IPR029063">
    <property type="entry name" value="SAM-dependent_MTases_sf"/>
</dbReference>
<comment type="subcellular location">
    <subcellularLocation>
        <location evidence="7">Cytoplasm</location>
    </subcellularLocation>
</comment>
<evidence type="ECO:0000259" key="9">
    <source>
        <dbReference type="Pfam" id="PF01728"/>
    </source>
</evidence>
<dbReference type="EMBL" id="CAKLCB010000310">
    <property type="protein sequence ID" value="CAH0519716.1"/>
    <property type="molecule type" value="Genomic_DNA"/>
</dbReference>
<keyword evidence="1 7" id="KW-0963">Cytoplasm</keyword>
<evidence type="ECO:0000256" key="2">
    <source>
        <dbReference type="ARBA" id="ARBA00022603"/>
    </source>
</evidence>
<evidence type="ECO:0000313" key="11">
    <source>
        <dbReference type="Proteomes" id="UP001158986"/>
    </source>
</evidence>
<evidence type="ECO:0000256" key="6">
    <source>
        <dbReference type="ARBA" id="ARBA00048902"/>
    </source>
</evidence>
<proteinExistence type="inferred from homology"/>
<feature type="binding site" evidence="7">
    <location>
        <position position="114"/>
    </location>
    <ligand>
        <name>S-adenosyl-L-methionine</name>
        <dbReference type="ChEBI" id="CHEBI:59789"/>
    </ligand>
</feature>
<feature type="region of interest" description="Disordered" evidence="8">
    <location>
        <begin position="277"/>
        <end position="305"/>
    </location>
</feature>
<dbReference type="InterPro" id="IPR002877">
    <property type="entry name" value="RNA_MeTrfase_FtsJ_dom"/>
</dbReference>
<dbReference type="Pfam" id="PF01728">
    <property type="entry name" value="FtsJ"/>
    <property type="match status" value="1"/>
</dbReference>
<dbReference type="SUPFAM" id="SSF53335">
    <property type="entry name" value="S-adenosyl-L-methionine-dependent methyltransferases"/>
    <property type="match status" value="1"/>
</dbReference>
<dbReference type="InterPro" id="IPR015507">
    <property type="entry name" value="rRNA-MeTfrase_E"/>
</dbReference>
<feature type="domain" description="Ribosomal RNA methyltransferase FtsJ" evidence="9">
    <location>
        <begin position="21"/>
        <end position="197"/>
    </location>
</feature>
<dbReference type="HAMAP" id="MF_03162">
    <property type="entry name" value="RNA_methyltr_E_TRM7"/>
    <property type="match status" value="1"/>
</dbReference>
<comment type="similarity">
    <text evidence="7">Belongs to the class I-like SAM-binding methyltransferase superfamily. RNA methyltransferase RlmE family. TRM7 subfamily.</text>
</comment>
<comment type="caution">
    <text evidence="10">The sequence shown here is derived from an EMBL/GenBank/DDBJ whole genome shotgun (WGS) entry which is preliminary data.</text>
</comment>
<feature type="binding site" evidence="7">
    <location>
        <position position="53"/>
    </location>
    <ligand>
        <name>S-adenosyl-L-methionine</name>
        <dbReference type="ChEBI" id="CHEBI:59789"/>
    </ligand>
</feature>
<evidence type="ECO:0000256" key="8">
    <source>
        <dbReference type="SAM" id="MobiDB-lite"/>
    </source>
</evidence>
<evidence type="ECO:0000256" key="4">
    <source>
        <dbReference type="ARBA" id="ARBA00022691"/>
    </source>
</evidence>
<dbReference type="InterPro" id="IPR050082">
    <property type="entry name" value="RNA_methyltr_RlmE"/>
</dbReference>